<reference evidence="3" key="1">
    <citation type="submission" date="2024-03" db="EMBL/GenBank/DDBJ databases">
        <title>WGS assembly of Saponaria officinalis var. Norfolk2.</title>
        <authorList>
            <person name="Jenkins J."/>
            <person name="Shu S."/>
            <person name="Grimwood J."/>
            <person name="Barry K."/>
            <person name="Goodstein D."/>
            <person name="Schmutz J."/>
            <person name="Leebens-Mack J."/>
            <person name="Osbourn A."/>
        </authorList>
    </citation>
    <scope>NUCLEOTIDE SEQUENCE [LARGE SCALE GENOMIC DNA]</scope>
    <source>
        <strain evidence="3">JIC</strain>
    </source>
</reference>
<comment type="caution">
    <text evidence="3">The sequence shown here is derived from an EMBL/GenBank/DDBJ whole genome shotgun (WGS) entry which is preliminary data.</text>
</comment>
<evidence type="ECO:0000259" key="2">
    <source>
        <dbReference type="Pfam" id="PF14309"/>
    </source>
</evidence>
<evidence type="ECO:0000313" key="4">
    <source>
        <dbReference type="Proteomes" id="UP001443914"/>
    </source>
</evidence>
<accession>A0AAW1LEX7</accession>
<evidence type="ECO:0000256" key="1">
    <source>
        <dbReference type="SAM" id="MobiDB-lite"/>
    </source>
</evidence>
<dbReference type="EMBL" id="JBDFQZ010000004">
    <property type="protein sequence ID" value="KAK9734823.1"/>
    <property type="molecule type" value="Genomic_DNA"/>
</dbReference>
<feature type="region of interest" description="Disordered" evidence="1">
    <location>
        <begin position="346"/>
        <end position="366"/>
    </location>
</feature>
<dbReference type="PANTHER" id="PTHR47071:SF2">
    <property type="entry name" value="PROTEIN TRM32"/>
    <property type="match status" value="1"/>
</dbReference>
<feature type="domain" description="DUF4378" evidence="2">
    <location>
        <begin position="445"/>
        <end position="610"/>
    </location>
</feature>
<dbReference type="InterPro" id="IPR044257">
    <property type="entry name" value="TRM32-like"/>
</dbReference>
<dbReference type="Pfam" id="PF14309">
    <property type="entry name" value="DUF4378"/>
    <property type="match status" value="1"/>
</dbReference>
<dbReference type="AlphaFoldDB" id="A0AAW1LEX7"/>
<sequence length="614" mass="69555">MGKHIRRKQSYVRVEKEDPGCIWTIFRLMNHHPWHNVKKMLPYINHKPHKSSSVTDEEIEFHNSEELEEDVMTNYSASVHSSPSRGGSGSRKRSIKARIKALLADKANKSGKVNTIQEHELLALKEACNNLGTPTLISFLNSNPKLSTTVNPVDESPKASKEEYVGVLDLFKVDRELFSQVLHNSPKKHRLVKSGSFPFTNNAAARNSLSVGRTPSKLEHKHTEVWPVSNQGLELRKAKSHNIARSSSLKESVDRYGHLIDTTSTNNNNKGIMNKNLSKSLKLTTENDFSKLSDQHGRRSFRERMFLPEVESDMPRASLDCFLNNLSSQGDEVRVVRLESPPTEIKSITPAESNTDVKGISSVDGDREESIQEIEIVELIEDRNCERNDGISANIEVDVDFHQDHTENVNVNILEDLLIGDDVQGPDAHPIQAGKYEIDSCDENLQYVKYVLDIIGFTTTNEQLEAWHSPNQPLDPALFDGIEVCCPFEPKPSSNKESALLTSTGRKILFDLINEALFDTHENSYAYYPKALTANCVVHPESGSRSRVVEQVWEFVREYIRWKPELDTELNKAMEHELSRHKSGWSNVQTDCELLGIDLEDWIFSELLDEIICC</sequence>
<dbReference type="Proteomes" id="UP001443914">
    <property type="component" value="Unassembled WGS sequence"/>
</dbReference>
<keyword evidence="4" id="KW-1185">Reference proteome</keyword>
<protein>
    <recommendedName>
        <fullName evidence="2">DUF4378 domain-containing protein</fullName>
    </recommendedName>
</protein>
<organism evidence="3 4">
    <name type="scientific">Saponaria officinalis</name>
    <name type="common">Common soapwort</name>
    <name type="synonym">Lychnis saponaria</name>
    <dbReference type="NCBI Taxonomy" id="3572"/>
    <lineage>
        <taxon>Eukaryota</taxon>
        <taxon>Viridiplantae</taxon>
        <taxon>Streptophyta</taxon>
        <taxon>Embryophyta</taxon>
        <taxon>Tracheophyta</taxon>
        <taxon>Spermatophyta</taxon>
        <taxon>Magnoliopsida</taxon>
        <taxon>eudicotyledons</taxon>
        <taxon>Gunneridae</taxon>
        <taxon>Pentapetalae</taxon>
        <taxon>Caryophyllales</taxon>
        <taxon>Caryophyllaceae</taxon>
        <taxon>Caryophylleae</taxon>
        <taxon>Saponaria</taxon>
    </lineage>
</organism>
<gene>
    <name evidence="3" type="ORF">RND81_04G165200</name>
</gene>
<evidence type="ECO:0000313" key="3">
    <source>
        <dbReference type="EMBL" id="KAK9734823.1"/>
    </source>
</evidence>
<dbReference type="InterPro" id="IPR025486">
    <property type="entry name" value="DUF4378"/>
</dbReference>
<dbReference type="PANTHER" id="PTHR47071">
    <property type="entry name" value="PROTEIN TRM32"/>
    <property type="match status" value="1"/>
</dbReference>
<proteinExistence type="predicted"/>
<name>A0AAW1LEX7_SAPOF</name>